<feature type="domain" description="At1g61320/AtMIF1 LRR" evidence="1">
    <location>
        <begin position="32"/>
        <end position="139"/>
    </location>
</feature>
<dbReference type="Gramene" id="LPERR03G24710.1">
    <property type="protein sequence ID" value="LPERR03G24710.1"/>
    <property type="gene ID" value="LPERR03G24710"/>
</dbReference>
<dbReference type="AlphaFoldDB" id="A0A0D9VXK0"/>
<dbReference type="Pfam" id="PF23622">
    <property type="entry name" value="LRR_At1g61320_AtMIF1"/>
    <property type="match status" value="1"/>
</dbReference>
<dbReference type="InterPro" id="IPR055357">
    <property type="entry name" value="LRR_At1g61320_AtMIF1"/>
</dbReference>
<dbReference type="Proteomes" id="UP000032180">
    <property type="component" value="Chromosome 3"/>
</dbReference>
<sequence>MWQLTAVCYARAELPSIMPNLETMKISSGSEVAQEDMAHESVVEGSCPHLRQLPELSHDCLKSVEIVGFNSAKSLIELTCCIMKTAVSLERLVLDTLRGDDRCSGKSNKSCWPVSKAVLKEASRVVVAVVSYIEDKLPELSHDCLKSVEIVGTAKSLIELTCCIMKTAVSLERLVLDTLRGDDRCPGESNKRCWPVSKAVLKEASRAVVAIGSYIEDKVAPTTNLTLLGPCSRCHSIE</sequence>
<dbReference type="STRING" id="77586.A0A0D9VXK0"/>
<dbReference type="PANTHER" id="PTHR34145">
    <property type="entry name" value="OS02G0105600 PROTEIN"/>
    <property type="match status" value="1"/>
</dbReference>
<dbReference type="EnsemblPlants" id="LPERR03G24710.1">
    <property type="protein sequence ID" value="LPERR03G24710.1"/>
    <property type="gene ID" value="LPERR03G24710"/>
</dbReference>
<organism evidence="2 3">
    <name type="scientific">Leersia perrieri</name>
    <dbReference type="NCBI Taxonomy" id="77586"/>
    <lineage>
        <taxon>Eukaryota</taxon>
        <taxon>Viridiplantae</taxon>
        <taxon>Streptophyta</taxon>
        <taxon>Embryophyta</taxon>
        <taxon>Tracheophyta</taxon>
        <taxon>Spermatophyta</taxon>
        <taxon>Magnoliopsida</taxon>
        <taxon>Liliopsida</taxon>
        <taxon>Poales</taxon>
        <taxon>Poaceae</taxon>
        <taxon>BOP clade</taxon>
        <taxon>Oryzoideae</taxon>
        <taxon>Oryzeae</taxon>
        <taxon>Oryzinae</taxon>
        <taxon>Leersia</taxon>
    </lineage>
</organism>
<reference evidence="3" key="2">
    <citation type="submission" date="2013-12" db="EMBL/GenBank/DDBJ databases">
        <authorList>
            <person name="Yu Y."/>
            <person name="Lee S."/>
            <person name="de Baynast K."/>
            <person name="Wissotski M."/>
            <person name="Liu L."/>
            <person name="Talag J."/>
            <person name="Goicoechea J."/>
            <person name="Angelova A."/>
            <person name="Jetty R."/>
            <person name="Kudrna D."/>
            <person name="Golser W."/>
            <person name="Rivera L."/>
            <person name="Zhang J."/>
            <person name="Wing R."/>
        </authorList>
    </citation>
    <scope>NUCLEOTIDE SEQUENCE</scope>
</reference>
<keyword evidence="3" id="KW-1185">Reference proteome</keyword>
<reference evidence="2 3" key="1">
    <citation type="submission" date="2012-08" db="EMBL/GenBank/DDBJ databases">
        <title>Oryza genome evolution.</title>
        <authorList>
            <person name="Wing R.A."/>
        </authorList>
    </citation>
    <scope>NUCLEOTIDE SEQUENCE</scope>
</reference>
<dbReference type="InterPro" id="IPR053772">
    <property type="entry name" value="At1g61320/At1g61330-like"/>
</dbReference>
<evidence type="ECO:0000313" key="3">
    <source>
        <dbReference type="Proteomes" id="UP000032180"/>
    </source>
</evidence>
<reference evidence="2" key="3">
    <citation type="submission" date="2015-04" db="UniProtKB">
        <authorList>
            <consortium name="EnsemblPlants"/>
        </authorList>
    </citation>
    <scope>IDENTIFICATION</scope>
</reference>
<dbReference type="HOGENOM" id="CLU_010721_8_1_1"/>
<evidence type="ECO:0000313" key="2">
    <source>
        <dbReference type="EnsemblPlants" id="LPERR03G24710.1"/>
    </source>
</evidence>
<dbReference type="PANTHER" id="PTHR34145:SF52">
    <property type="entry name" value="OS02G0105800 PROTEIN"/>
    <property type="match status" value="1"/>
</dbReference>
<dbReference type="eggNOG" id="ENOG502RRQG">
    <property type="taxonomic scope" value="Eukaryota"/>
</dbReference>
<accession>A0A0D9VXK0</accession>
<protein>
    <recommendedName>
        <fullName evidence="1">At1g61320/AtMIF1 LRR domain-containing protein</fullName>
    </recommendedName>
</protein>
<name>A0A0D9VXK0_9ORYZ</name>
<evidence type="ECO:0000259" key="1">
    <source>
        <dbReference type="Pfam" id="PF23622"/>
    </source>
</evidence>
<proteinExistence type="predicted"/>